<evidence type="ECO:0000313" key="1">
    <source>
        <dbReference type="EMBL" id="KAJ3473005.1"/>
    </source>
</evidence>
<reference evidence="1" key="1">
    <citation type="submission" date="2022-07" db="EMBL/GenBank/DDBJ databases">
        <title>Genome Sequence of Lecanicillium saksenae.</title>
        <authorList>
            <person name="Buettner E."/>
        </authorList>
    </citation>
    <scope>NUCLEOTIDE SEQUENCE</scope>
    <source>
        <strain evidence="1">VT-O1</strain>
    </source>
</reference>
<protein>
    <submittedName>
        <fullName evidence="1">Uncharacterized protein</fullName>
    </submittedName>
</protein>
<keyword evidence="2" id="KW-1185">Reference proteome</keyword>
<accession>A0ACC1QG00</accession>
<name>A0ACC1QG00_9HYPO</name>
<comment type="caution">
    <text evidence="1">The sequence shown here is derived from an EMBL/GenBank/DDBJ whole genome shotgun (WGS) entry which is preliminary data.</text>
</comment>
<proteinExistence type="predicted"/>
<organism evidence="1 2">
    <name type="scientific">Lecanicillium saksenae</name>
    <dbReference type="NCBI Taxonomy" id="468837"/>
    <lineage>
        <taxon>Eukaryota</taxon>
        <taxon>Fungi</taxon>
        <taxon>Dikarya</taxon>
        <taxon>Ascomycota</taxon>
        <taxon>Pezizomycotina</taxon>
        <taxon>Sordariomycetes</taxon>
        <taxon>Hypocreomycetidae</taxon>
        <taxon>Hypocreales</taxon>
        <taxon>Cordycipitaceae</taxon>
        <taxon>Lecanicillium</taxon>
    </lineage>
</organism>
<dbReference type="Proteomes" id="UP001148737">
    <property type="component" value="Unassembled WGS sequence"/>
</dbReference>
<gene>
    <name evidence="1" type="ORF">NLG97_g10578</name>
</gene>
<evidence type="ECO:0000313" key="2">
    <source>
        <dbReference type="Proteomes" id="UP001148737"/>
    </source>
</evidence>
<dbReference type="EMBL" id="JANAKD010002731">
    <property type="protein sequence ID" value="KAJ3473005.1"/>
    <property type="molecule type" value="Genomic_DNA"/>
</dbReference>
<sequence>MVGFSIKNLFFLGSGHDAQIYLSLQATWPSLGNPLAHHRRGPPTQTQKSRKIIKERILLRNCFEDNFPEITIIYVPRHKTRHLHGNGLRAVNRQLREETDLLIEEGTKTGNLGTDFSLDIMVVKDIGVFPTCMSFPYQPEHITKLQVDLRIVRPGTAIIPNEWVEAARYKDGTRFPLNTDPASWEILTVIILYGLGCFYRKPGSANCGRTPARGLSSQDALASNAKENLATKPRWRAKKNKLAAQVNLVDHQSDLVNAYFLPTAPYVADELFVYLHEHEYDINGNTIPLDTQDVQDENRGNGYLVCSGGDRRTKNRFYREGYVQWGRGLFYDFDPMGRDLGSKSDQQCLIAEGTFACAQLEHAMYEHICGVRAERETDTNLPYLRVLAKSVGTVTYKSYEKPVFTIIETPLWDWSAEYREDEFTEARTEEALAEQMALDPDDRDLRLIEGLHMIKTRRRNGWVDDEWYRKPKQRRRNRQVTG</sequence>